<evidence type="ECO:0000313" key="2">
    <source>
        <dbReference type="WBParaSite" id="RSKR_0000847600.1"/>
    </source>
</evidence>
<sequence length="249" mass="29446">MSMTKASHIELIRKNIKDVKKLNQGENSQLIALTVHDKNIVEKFEELTNCKQADLAKMFLEELRDMIAEYPIILEENEKIDRAIRRINDKSEKIIRENGNNLQKCLALWIEMRNGWSKNVEMYEKDMFNILTTGQDGLMSLFRESFQQNRIDYIMEIQKLFKSLTKTKIDKIDEAIHNWKMEKNIMENKIDTLINIRSELSIRLSLLPFEGNKQCELHDSECLELQHQISTLKTKLTFLKTDHERDKSI</sequence>
<organism evidence="1 2">
    <name type="scientific">Rhabditophanes sp. KR3021</name>
    <dbReference type="NCBI Taxonomy" id="114890"/>
    <lineage>
        <taxon>Eukaryota</taxon>
        <taxon>Metazoa</taxon>
        <taxon>Ecdysozoa</taxon>
        <taxon>Nematoda</taxon>
        <taxon>Chromadorea</taxon>
        <taxon>Rhabditida</taxon>
        <taxon>Tylenchina</taxon>
        <taxon>Panagrolaimomorpha</taxon>
        <taxon>Strongyloidoidea</taxon>
        <taxon>Alloionematidae</taxon>
        <taxon>Rhabditophanes</taxon>
    </lineage>
</organism>
<dbReference type="WBParaSite" id="RSKR_0000847600.1">
    <property type="protein sequence ID" value="RSKR_0000847600.1"/>
    <property type="gene ID" value="RSKR_0000847600"/>
</dbReference>
<protein>
    <submittedName>
        <fullName evidence="2">Uncharacterized protein</fullName>
    </submittedName>
</protein>
<proteinExistence type="predicted"/>
<reference evidence="2" key="1">
    <citation type="submission" date="2016-11" db="UniProtKB">
        <authorList>
            <consortium name="WormBaseParasite"/>
        </authorList>
    </citation>
    <scope>IDENTIFICATION</scope>
    <source>
        <strain evidence="2">KR3021</strain>
    </source>
</reference>
<name>A0AC35U7W0_9BILA</name>
<accession>A0AC35U7W0</accession>
<dbReference type="Proteomes" id="UP000095286">
    <property type="component" value="Unplaced"/>
</dbReference>
<evidence type="ECO:0000313" key="1">
    <source>
        <dbReference type="Proteomes" id="UP000095286"/>
    </source>
</evidence>